<evidence type="ECO:0000256" key="1">
    <source>
        <dbReference type="SAM" id="MobiDB-lite"/>
    </source>
</evidence>
<keyword evidence="2" id="KW-1185">Reference proteome</keyword>
<dbReference type="Proteomes" id="UP000887574">
    <property type="component" value="Unplaced"/>
</dbReference>
<evidence type="ECO:0000313" key="3">
    <source>
        <dbReference type="WBParaSite" id="jg46"/>
    </source>
</evidence>
<proteinExistence type="predicted"/>
<evidence type="ECO:0000313" key="2">
    <source>
        <dbReference type="Proteomes" id="UP000887574"/>
    </source>
</evidence>
<dbReference type="AlphaFoldDB" id="A0A915EC61"/>
<accession>A0A915EC61</accession>
<organism evidence="2 3">
    <name type="scientific">Ditylenchus dipsaci</name>
    <dbReference type="NCBI Taxonomy" id="166011"/>
    <lineage>
        <taxon>Eukaryota</taxon>
        <taxon>Metazoa</taxon>
        <taxon>Ecdysozoa</taxon>
        <taxon>Nematoda</taxon>
        <taxon>Chromadorea</taxon>
        <taxon>Rhabditida</taxon>
        <taxon>Tylenchina</taxon>
        <taxon>Tylenchomorpha</taxon>
        <taxon>Sphaerularioidea</taxon>
        <taxon>Anguinidae</taxon>
        <taxon>Anguininae</taxon>
        <taxon>Ditylenchus</taxon>
    </lineage>
</organism>
<sequence>MDLPPTYSTSEEEESDEEPKQTDTNKSSSEDQDAQDIAVVEPPKIDEIVLIKAAPKLRSKLFGNARSSEFQFQPFIL</sequence>
<reference evidence="3" key="1">
    <citation type="submission" date="2022-11" db="UniProtKB">
        <authorList>
            <consortium name="WormBaseParasite"/>
        </authorList>
    </citation>
    <scope>IDENTIFICATION</scope>
</reference>
<protein>
    <submittedName>
        <fullName evidence="3">Uncharacterized protein</fullName>
    </submittedName>
</protein>
<feature type="region of interest" description="Disordered" evidence="1">
    <location>
        <begin position="1"/>
        <end position="40"/>
    </location>
</feature>
<dbReference type="WBParaSite" id="jg46">
    <property type="protein sequence ID" value="jg46"/>
    <property type="gene ID" value="jg46"/>
</dbReference>
<name>A0A915EC61_9BILA</name>